<sequence length="369" mass="43152">MRKTICLFLLISGVALLYLAMNQTLINKIKQDRYFDHLNPPAAYNKTLYYRMFVRSDRWRYGDLYGLCYLPWFKANLEPFKKYGYNNRQKLTNRILYITGDSFLADKTMEGAFNGFDNVVFLDQRFPYGPIALDSSKENYLIMEFTERRLNGFDFYKTDEAKWAKAEISAKLNYSKRTAPGTDSKLPATIWERINNAFFNKDLSRNLALLLFDDRIFTPVKELKATLNYRLLGWLPQEVAISTDEKRLLLNITVDSSYQQSAFKNISGSQLDQINQNLMAARSYYESIGFKKVFLSLIPNPVSIYDAKRMPYNHLLERVEKKTNLTVIPLYNTFKSYPGNLYYRNDAHWNPNGFDIWISKTNEILNAGN</sequence>
<reference evidence="1 2" key="1">
    <citation type="submission" date="2019-07" db="EMBL/GenBank/DDBJ databases">
        <authorList>
            <person name="Huq M.A."/>
        </authorList>
    </citation>
    <scope>NUCLEOTIDE SEQUENCE [LARGE SCALE GENOMIC DNA]</scope>
    <source>
        <strain evidence="1 2">MAH-19</strain>
    </source>
</reference>
<organism evidence="1 2">
    <name type="scientific">Mucilaginibacter corticis</name>
    <dbReference type="NCBI Taxonomy" id="2597670"/>
    <lineage>
        <taxon>Bacteria</taxon>
        <taxon>Pseudomonadati</taxon>
        <taxon>Bacteroidota</taxon>
        <taxon>Sphingobacteriia</taxon>
        <taxon>Sphingobacteriales</taxon>
        <taxon>Sphingobacteriaceae</taxon>
        <taxon>Mucilaginibacter</taxon>
    </lineage>
</organism>
<dbReference type="EMBL" id="VLPK01000008">
    <property type="protein sequence ID" value="TSJ35966.1"/>
    <property type="molecule type" value="Genomic_DNA"/>
</dbReference>
<dbReference type="Proteomes" id="UP000318733">
    <property type="component" value="Unassembled WGS sequence"/>
</dbReference>
<protein>
    <recommendedName>
        <fullName evidence="3">AlgX/AlgJ SGNH hydrolase-like domain-containing protein</fullName>
    </recommendedName>
</protein>
<keyword evidence="2" id="KW-1185">Reference proteome</keyword>
<gene>
    <name evidence="1" type="ORF">FO440_23910</name>
</gene>
<proteinExistence type="predicted"/>
<evidence type="ECO:0000313" key="1">
    <source>
        <dbReference type="EMBL" id="TSJ35966.1"/>
    </source>
</evidence>
<evidence type="ECO:0008006" key="3">
    <source>
        <dbReference type="Google" id="ProtNLM"/>
    </source>
</evidence>
<evidence type="ECO:0000313" key="2">
    <source>
        <dbReference type="Proteomes" id="UP000318733"/>
    </source>
</evidence>
<accession>A0A556M851</accession>
<dbReference type="RefSeq" id="WP_144250840.1">
    <property type="nucleotide sequence ID" value="NZ_VLPK01000008.1"/>
</dbReference>
<comment type="caution">
    <text evidence="1">The sequence shown here is derived from an EMBL/GenBank/DDBJ whole genome shotgun (WGS) entry which is preliminary data.</text>
</comment>
<dbReference type="OrthoDB" id="961233at2"/>
<name>A0A556M851_9SPHI</name>
<dbReference type="AlphaFoldDB" id="A0A556M851"/>
<dbReference type="SUPFAM" id="SSF52266">
    <property type="entry name" value="SGNH hydrolase"/>
    <property type="match status" value="1"/>
</dbReference>